<dbReference type="AlphaFoldDB" id="A0AAV7WCP9"/>
<organism evidence="2 3">
    <name type="scientific">Pleurodeles waltl</name>
    <name type="common">Iberian ribbed newt</name>
    <dbReference type="NCBI Taxonomy" id="8319"/>
    <lineage>
        <taxon>Eukaryota</taxon>
        <taxon>Metazoa</taxon>
        <taxon>Chordata</taxon>
        <taxon>Craniata</taxon>
        <taxon>Vertebrata</taxon>
        <taxon>Euteleostomi</taxon>
        <taxon>Amphibia</taxon>
        <taxon>Batrachia</taxon>
        <taxon>Caudata</taxon>
        <taxon>Salamandroidea</taxon>
        <taxon>Salamandridae</taxon>
        <taxon>Pleurodelinae</taxon>
        <taxon>Pleurodeles</taxon>
    </lineage>
</organism>
<feature type="region of interest" description="Disordered" evidence="1">
    <location>
        <begin position="1"/>
        <end position="127"/>
    </location>
</feature>
<keyword evidence="3" id="KW-1185">Reference proteome</keyword>
<reference evidence="2" key="1">
    <citation type="journal article" date="2022" name="bioRxiv">
        <title>Sequencing and chromosome-scale assembly of the giantPleurodeles waltlgenome.</title>
        <authorList>
            <person name="Brown T."/>
            <person name="Elewa A."/>
            <person name="Iarovenko S."/>
            <person name="Subramanian E."/>
            <person name="Araus A.J."/>
            <person name="Petzold A."/>
            <person name="Susuki M."/>
            <person name="Suzuki K.-i.T."/>
            <person name="Hayashi T."/>
            <person name="Toyoda A."/>
            <person name="Oliveira C."/>
            <person name="Osipova E."/>
            <person name="Leigh N.D."/>
            <person name="Simon A."/>
            <person name="Yun M.H."/>
        </authorList>
    </citation>
    <scope>NUCLEOTIDE SEQUENCE</scope>
    <source>
        <strain evidence="2">20211129_DDA</strain>
        <tissue evidence="2">Liver</tissue>
    </source>
</reference>
<accession>A0AAV7WCP9</accession>
<dbReference type="Proteomes" id="UP001066276">
    <property type="component" value="Chromosome 1_2"/>
</dbReference>
<feature type="region of interest" description="Disordered" evidence="1">
    <location>
        <begin position="171"/>
        <end position="198"/>
    </location>
</feature>
<gene>
    <name evidence="2" type="ORF">NDU88_005885</name>
</gene>
<protein>
    <submittedName>
        <fullName evidence="2">Uncharacterized protein</fullName>
    </submittedName>
</protein>
<evidence type="ECO:0000313" key="3">
    <source>
        <dbReference type="Proteomes" id="UP001066276"/>
    </source>
</evidence>
<sequence>MERRGCPGSGLLAAPRKKRETCNTAPGDPDSAGGDPTPQEGPQDYSKTEYKNLSPLSPHSAACRGNPEASPDRDSLNPKSRHLGETLHPQPPGPEGPDFHWRSDPQESLSLDQVEVSPRNPPLACSAEEIPRSPIDFHFKPDACFYTAPGRPRAAEGEISVWACVPPGALQNPPGLPSEDAGTYLQADRNRGTPFSPF</sequence>
<evidence type="ECO:0000256" key="1">
    <source>
        <dbReference type="SAM" id="MobiDB-lite"/>
    </source>
</evidence>
<name>A0AAV7WCP9_PLEWA</name>
<dbReference type="EMBL" id="JANPWB010000002">
    <property type="protein sequence ID" value="KAJ1210522.1"/>
    <property type="molecule type" value="Genomic_DNA"/>
</dbReference>
<comment type="caution">
    <text evidence="2">The sequence shown here is derived from an EMBL/GenBank/DDBJ whole genome shotgun (WGS) entry which is preliminary data.</text>
</comment>
<proteinExistence type="predicted"/>
<evidence type="ECO:0000313" key="2">
    <source>
        <dbReference type="EMBL" id="KAJ1210522.1"/>
    </source>
</evidence>